<gene>
    <name evidence="10" type="ORF">LAZ67_6000656</name>
</gene>
<keyword evidence="5" id="KW-0007">Acetylation</keyword>
<evidence type="ECO:0000313" key="10">
    <source>
        <dbReference type="EMBL" id="UYV68750.1"/>
    </source>
</evidence>
<dbReference type="PANTHER" id="PTHR13859:SF11">
    <property type="entry name" value="GRUNGE, ISOFORM J"/>
    <property type="match status" value="1"/>
</dbReference>
<accession>A0ABY6KMI0</accession>
<keyword evidence="7" id="KW-0804">Transcription</keyword>
<name>A0ABY6KMI0_9ARAC</name>
<reference evidence="10 11" key="1">
    <citation type="submission" date="2022-01" db="EMBL/GenBank/DDBJ databases">
        <title>A chromosomal length assembly of Cordylochernes scorpioides.</title>
        <authorList>
            <person name="Zeh D."/>
            <person name="Zeh J."/>
        </authorList>
    </citation>
    <scope>NUCLEOTIDE SEQUENCE [LARGE SCALE GENOMIC DNA]</scope>
    <source>
        <strain evidence="10">IN4F17</strain>
        <tissue evidence="10">Whole Body</tissue>
    </source>
</reference>
<feature type="region of interest" description="Disordered" evidence="9">
    <location>
        <begin position="87"/>
        <end position="135"/>
    </location>
</feature>
<feature type="compositionally biased region" description="Basic and acidic residues" evidence="9">
    <location>
        <begin position="87"/>
        <end position="111"/>
    </location>
</feature>
<keyword evidence="2" id="KW-1017">Isopeptide bond</keyword>
<dbReference type="Proteomes" id="UP001235939">
    <property type="component" value="Chromosome 06"/>
</dbReference>
<evidence type="ECO:0000256" key="8">
    <source>
        <dbReference type="ARBA" id="ARBA00023242"/>
    </source>
</evidence>
<feature type="compositionally biased region" description="Basic and acidic residues" evidence="9">
    <location>
        <begin position="45"/>
        <end position="54"/>
    </location>
</feature>
<evidence type="ECO:0000256" key="9">
    <source>
        <dbReference type="SAM" id="MobiDB-lite"/>
    </source>
</evidence>
<organism evidence="10 11">
    <name type="scientific">Cordylochernes scorpioides</name>
    <dbReference type="NCBI Taxonomy" id="51811"/>
    <lineage>
        <taxon>Eukaryota</taxon>
        <taxon>Metazoa</taxon>
        <taxon>Ecdysozoa</taxon>
        <taxon>Arthropoda</taxon>
        <taxon>Chelicerata</taxon>
        <taxon>Arachnida</taxon>
        <taxon>Pseudoscorpiones</taxon>
        <taxon>Cheliferoidea</taxon>
        <taxon>Chernetidae</taxon>
        <taxon>Cordylochernes</taxon>
    </lineage>
</organism>
<dbReference type="InterPro" id="IPR002951">
    <property type="entry name" value="Atrophin-like"/>
</dbReference>
<keyword evidence="6" id="KW-0805">Transcription regulation</keyword>
<feature type="compositionally biased region" description="Pro residues" evidence="9">
    <location>
        <begin position="34"/>
        <end position="44"/>
    </location>
</feature>
<evidence type="ECO:0000256" key="2">
    <source>
        <dbReference type="ARBA" id="ARBA00022499"/>
    </source>
</evidence>
<evidence type="ECO:0000313" key="11">
    <source>
        <dbReference type="Proteomes" id="UP001235939"/>
    </source>
</evidence>
<dbReference type="PANTHER" id="PTHR13859">
    <property type="entry name" value="ATROPHIN-RELATED"/>
    <property type="match status" value="1"/>
</dbReference>
<comment type="subcellular location">
    <subcellularLocation>
        <location evidence="1">Nucleus</location>
    </subcellularLocation>
</comment>
<dbReference type="EMBL" id="CP092868">
    <property type="protein sequence ID" value="UYV68750.1"/>
    <property type="molecule type" value="Genomic_DNA"/>
</dbReference>
<dbReference type="Pfam" id="PF03154">
    <property type="entry name" value="Atrophin-1"/>
    <property type="match status" value="1"/>
</dbReference>
<evidence type="ECO:0000256" key="4">
    <source>
        <dbReference type="ARBA" id="ARBA00022843"/>
    </source>
</evidence>
<feature type="compositionally biased region" description="Basic and acidic residues" evidence="9">
    <location>
        <begin position="1"/>
        <end position="15"/>
    </location>
</feature>
<evidence type="ECO:0000256" key="1">
    <source>
        <dbReference type="ARBA" id="ARBA00004123"/>
    </source>
</evidence>
<keyword evidence="11" id="KW-1185">Reference proteome</keyword>
<feature type="compositionally biased region" description="Low complexity" evidence="9">
    <location>
        <begin position="16"/>
        <end position="25"/>
    </location>
</feature>
<keyword evidence="4" id="KW-0832">Ubl conjugation</keyword>
<feature type="region of interest" description="Disordered" evidence="9">
    <location>
        <begin position="358"/>
        <end position="381"/>
    </location>
</feature>
<sequence>MQLTKSHGEKQDKPSKSSSSQQPVVVEDDDEPEPQVPPKVPTPEPKVEDSECHRSQSAIFLRHWNRGDYNSCARCDLTFKPVPDSKLARKREERARRAAEKEREESKRSSERGGYPGVYDSSKAGPSGGHDLHHLPLAFDSRQRPGNMMDTPALRQLSEYARPHAAAAFNPGYPRAPLAGPPGALGMLPHGIDPLLHYQLSSGMYGMSRDRSVPFSTYLEHYVSTKGCCWCRLEMEMEKHRDLQDKYKAEYELKSRFPAGVPPGAFDPHWLDFQRRFPMAGSPFLYSQGERGGIPTSLTGQDVERLERAAHSERLMLGTDPLLRLQMAGVTPELHTHAHTHAHAHTHLHLHPHDPVAAATIGLDHPPSRQLVPPPRSELMHPALRPPFDDPLAAAHQVSWPWLPIFPPPAAGSNGFK</sequence>
<feature type="region of interest" description="Disordered" evidence="9">
    <location>
        <begin position="1"/>
        <end position="55"/>
    </location>
</feature>
<evidence type="ECO:0000256" key="5">
    <source>
        <dbReference type="ARBA" id="ARBA00022990"/>
    </source>
</evidence>
<keyword evidence="3" id="KW-0597">Phosphoprotein</keyword>
<protein>
    <submittedName>
        <fullName evidence="10">Gug</fullName>
    </submittedName>
</protein>
<evidence type="ECO:0000256" key="3">
    <source>
        <dbReference type="ARBA" id="ARBA00022553"/>
    </source>
</evidence>
<evidence type="ECO:0000256" key="6">
    <source>
        <dbReference type="ARBA" id="ARBA00023015"/>
    </source>
</evidence>
<keyword evidence="8" id="KW-0539">Nucleus</keyword>
<proteinExistence type="predicted"/>
<evidence type="ECO:0000256" key="7">
    <source>
        <dbReference type="ARBA" id="ARBA00023163"/>
    </source>
</evidence>